<dbReference type="EMBL" id="CP001655">
    <property type="protein sequence ID" value="ACT05343.1"/>
    <property type="molecule type" value="Genomic_DNA"/>
</dbReference>
<dbReference type="KEGG" id="dze:Dd1591_0456"/>
<dbReference type="RefSeq" id="WP_012768226.1">
    <property type="nucleotide sequence ID" value="NC_012912.1"/>
</dbReference>
<sequence length="266" mass="30736">MKDVWSSFIFIDFYTDKVREKVKKDEIEPFLLESLSGKLKRTHEKNKVYTYGVADHVAKVVNPERSFITAVALTEDFLKDLMVTVYEEYPEKMLSTDALESIDRQYKLLDTILAKATKEEIVASLIEEKVRGVFYGNPIDYFTKDKKAKLGFGNYFEKNHSLNLKYFAEITARRNLFAHNRGRVDAKYLREVENPIIKAGQKAVIEKEYLRHTIIILRGLSAVAALLVNKNIFKETQAHGTMKPVVEAFEKYYNDSIPPVKRAFSC</sequence>
<name>C6CI97_DICC1</name>
<evidence type="ECO:0000313" key="2">
    <source>
        <dbReference type="Proteomes" id="UP000002735"/>
    </source>
</evidence>
<organism evidence="1 2">
    <name type="scientific">Dickeya chrysanthemi (strain Ech1591)</name>
    <name type="common">Dickeya zeae (strain Ech1591)</name>
    <dbReference type="NCBI Taxonomy" id="561229"/>
    <lineage>
        <taxon>Bacteria</taxon>
        <taxon>Pseudomonadati</taxon>
        <taxon>Pseudomonadota</taxon>
        <taxon>Gammaproteobacteria</taxon>
        <taxon>Enterobacterales</taxon>
        <taxon>Pectobacteriaceae</taxon>
        <taxon>Dickeya</taxon>
    </lineage>
</organism>
<dbReference type="AlphaFoldDB" id="C6CI97"/>
<dbReference type="eggNOG" id="ENOG50341TM">
    <property type="taxonomic scope" value="Bacteria"/>
</dbReference>
<dbReference type="GeneID" id="45078588"/>
<dbReference type="OrthoDB" id="7067362at2"/>
<reference evidence="1 2" key="1">
    <citation type="submission" date="2009-06" db="EMBL/GenBank/DDBJ databases">
        <title>Complete sequence of Dickeya zeae Ech1591.</title>
        <authorList>
            <consortium name="US DOE Joint Genome Institute"/>
            <person name="Lucas S."/>
            <person name="Copeland A."/>
            <person name="Lapidus A."/>
            <person name="Glavina del Rio T."/>
            <person name="Tice H."/>
            <person name="Bruce D."/>
            <person name="Goodwin L."/>
            <person name="Pitluck S."/>
            <person name="Chertkov O."/>
            <person name="Brettin T."/>
            <person name="Detter J.C."/>
            <person name="Han C."/>
            <person name="Larimer F."/>
            <person name="Land M."/>
            <person name="Hauser L."/>
            <person name="Kyrpides N."/>
            <person name="Ovchinnikova G."/>
            <person name="Balakrishnan V."/>
            <person name="Glasner J."/>
            <person name="Perna N.T."/>
        </authorList>
    </citation>
    <scope>NUCLEOTIDE SEQUENCE [LARGE SCALE GENOMIC DNA]</scope>
    <source>
        <strain evidence="1 2">Ech1591</strain>
    </source>
</reference>
<proteinExistence type="predicted"/>
<dbReference type="Proteomes" id="UP000002735">
    <property type="component" value="Chromosome"/>
</dbReference>
<evidence type="ECO:0000313" key="1">
    <source>
        <dbReference type="EMBL" id="ACT05343.1"/>
    </source>
</evidence>
<protein>
    <submittedName>
        <fullName evidence="1">Uncharacterized protein</fullName>
    </submittedName>
</protein>
<gene>
    <name evidence="1" type="ordered locus">Dd1591_0456</name>
</gene>
<dbReference type="HOGENOM" id="CLU_1044823_0_0_6"/>
<accession>C6CI97</accession>